<dbReference type="RefSeq" id="WP_067514220.1">
    <property type="nucleotide sequence ID" value="NZ_CP107943.1"/>
</dbReference>
<feature type="region of interest" description="Disordered" evidence="1">
    <location>
        <begin position="60"/>
        <end position="85"/>
    </location>
</feature>
<feature type="compositionally biased region" description="Basic and acidic residues" evidence="1">
    <location>
        <begin position="76"/>
        <end position="85"/>
    </location>
</feature>
<dbReference type="STRING" id="1210090.GCA_001613185_06658"/>
<dbReference type="EMBL" id="QNRE01000029">
    <property type="protein sequence ID" value="RBO79936.1"/>
    <property type="molecule type" value="Genomic_DNA"/>
</dbReference>
<comment type="caution">
    <text evidence="2">The sequence shown here is derived from an EMBL/GenBank/DDBJ whole genome shotgun (WGS) entry which is preliminary data.</text>
</comment>
<reference evidence="2 3" key="1">
    <citation type="submission" date="2018-06" db="EMBL/GenBank/DDBJ databases">
        <title>Genomic Encyclopedia of Type Strains, Phase IV (KMG-IV): sequencing the most valuable type-strain genomes for metagenomic binning, comparative biology and taxonomic classification.</title>
        <authorList>
            <person name="Goeker M."/>
        </authorList>
    </citation>
    <scope>NUCLEOTIDE SEQUENCE [LARGE SCALE GENOMIC DNA]</scope>
    <source>
        <strain evidence="2 3">DSM 44599</strain>
    </source>
</reference>
<sequence>MTDPSAALVRFRRLVTELDNLADEHHANPANDSDSAATADYIDNRLQLLESAVEAATDLDAAASRGRLPTPWTRHLPADRTRPRR</sequence>
<protein>
    <submittedName>
        <fullName evidence="2">Uncharacterized protein</fullName>
    </submittedName>
</protein>
<organism evidence="2 3">
    <name type="scientific">Nocardia puris</name>
    <dbReference type="NCBI Taxonomy" id="208602"/>
    <lineage>
        <taxon>Bacteria</taxon>
        <taxon>Bacillati</taxon>
        <taxon>Actinomycetota</taxon>
        <taxon>Actinomycetes</taxon>
        <taxon>Mycobacteriales</taxon>
        <taxon>Nocardiaceae</taxon>
        <taxon>Nocardia</taxon>
    </lineage>
</organism>
<name>A0A366CUH9_9NOCA</name>
<gene>
    <name evidence="2" type="ORF">DFR74_12912</name>
</gene>
<evidence type="ECO:0000313" key="2">
    <source>
        <dbReference type="EMBL" id="RBO79936.1"/>
    </source>
</evidence>
<accession>A0A366CUH9</accession>
<proteinExistence type="predicted"/>
<evidence type="ECO:0000256" key="1">
    <source>
        <dbReference type="SAM" id="MobiDB-lite"/>
    </source>
</evidence>
<dbReference type="AlphaFoldDB" id="A0A366CUH9"/>
<keyword evidence="3" id="KW-1185">Reference proteome</keyword>
<evidence type="ECO:0000313" key="3">
    <source>
        <dbReference type="Proteomes" id="UP000252586"/>
    </source>
</evidence>
<dbReference type="Proteomes" id="UP000252586">
    <property type="component" value="Unassembled WGS sequence"/>
</dbReference>